<feature type="signal peptide" evidence="1">
    <location>
        <begin position="1"/>
        <end position="18"/>
    </location>
</feature>
<dbReference type="EMBL" id="AY358187">
    <property type="protein sequence ID" value="AAQ88554.1"/>
    <property type="molecule type" value="mRNA"/>
</dbReference>
<keyword evidence="1" id="KW-0732">Signal</keyword>
<name>Q6UXW0_HUMAN</name>
<evidence type="ECO:0000313" key="2">
    <source>
        <dbReference type="EMBL" id="AAQ88554.1"/>
    </source>
</evidence>
<protein>
    <submittedName>
        <fullName evidence="2">PTML5838</fullName>
    </submittedName>
</protein>
<gene>
    <name evidence="2" type="ORF">UNQ5838</name>
</gene>
<reference evidence="2" key="1">
    <citation type="journal article" date="2003" name="Genome Res.">
        <title>The secreted protein discovery initiative (SPDI), a large-scale effort to identify novel human secreted and transmembrane proteins: a bioinformatics assessment.</title>
        <authorList>
            <person name="Clark H.F."/>
            <person name="Gurney A.L."/>
            <person name="Abaya E."/>
            <person name="Baker K."/>
            <person name="Baldwin D."/>
            <person name="Brush J."/>
            <person name="Chen J."/>
            <person name="Chow B."/>
            <person name="Chui C."/>
            <person name="Crowley C."/>
            <person name="Currell B."/>
            <person name="Deuel B."/>
            <person name="Dowd P."/>
            <person name="Eaton D."/>
            <person name="Foster J."/>
            <person name="Grimaldi C."/>
            <person name="Gu Q."/>
            <person name="Hass P.E."/>
            <person name="Heldens S."/>
            <person name="Huang A."/>
            <person name="Kim H.S."/>
            <person name="Klimowski L."/>
            <person name="Jin Y."/>
            <person name="Johnson S."/>
            <person name="Lee J."/>
            <person name="Lewis L."/>
            <person name="Liao D."/>
            <person name="Mark M."/>
            <person name="Robbie E."/>
            <person name="Sanchez C."/>
            <person name="Schoenfeld J."/>
            <person name="Seshagiri S."/>
            <person name="Simmons L."/>
            <person name="Singh J."/>
            <person name="Smith V."/>
            <person name="Stinson J."/>
            <person name="Vagts A."/>
            <person name="Vandlen R."/>
            <person name="Watanabe C."/>
            <person name="Wieand D."/>
            <person name="Woods K."/>
            <person name="Xie M.H."/>
            <person name="Yansura D."/>
            <person name="Yi S."/>
            <person name="Yu G."/>
            <person name="Yuan J."/>
            <person name="Zhang M."/>
            <person name="Zhang Z."/>
            <person name="Goddard A."/>
            <person name="Wood W.I."/>
            <person name="Godowski P."/>
            <person name="Gray A."/>
        </authorList>
    </citation>
    <scope>NUCLEOTIDE SEQUENCE</scope>
</reference>
<proteinExistence type="evidence at transcript level"/>
<evidence type="ECO:0000256" key="1">
    <source>
        <dbReference type="SAM" id="SignalP"/>
    </source>
</evidence>
<feature type="chain" id="PRO_5004280864" evidence="1">
    <location>
        <begin position="19"/>
        <end position="95"/>
    </location>
</feature>
<organism evidence="2">
    <name type="scientific">Homo sapiens</name>
    <name type="common">Human</name>
    <dbReference type="NCBI Taxonomy" id="9606"/>
    <lineage>
        <taxon>Eukaryota</taxon>
        <taxon>Metazoa</taxon>
        <taxon>Chordata</taxon>
        <taxon>Craniata</taxon>
        <taxon>Vertebrata</taxon>
        <taxon>Euteleostomi</taxon>
        <taxon>Mammalia</taxon>
        <taxon>Eutheria</taxon>
        <taxon>Euarchontoglires</taxon>
        <taxon>Primates</taxon>
        <taxon>Haplorrhini</taxon>
        <taxon>Catarrhini</taxon>
        <taxon>Hominidae</taxon>
        <taxon>Homo</taxon>
    </lineage>
</organism>
<dbReference type="AlphaFoldDB" id="Q6UXW0"/>
<sequence>MPTMLGVVLVASCTLVLRQSWEVGYSWLQPALESGFFTMTLAQQHVLALHAISRWVLSILAQARHSPLPHLRKPASAGPVPDLVLGAEEAHGSRL</sequence>
<accession>Q6UXW0</accession>